<dbReference type="InterPro" id="IPR003333">
    <property type="entry name" value="CMAS"/>
</dbReference>
<dbReference type="Pfam" id="PF02353">
    <property type="entry name" value="CMAS"/>
    <property type="match status" value="1"/>
</dbReference>
<accession>B4RAJ1</accession>
<keyword evidence="7" id="KW-1185">Reference proteome</keyword>
<evidence type="ECO:0000256" key="4">
    <source>
        <dbReference type="ARBA" id="ARBA00022691"/>
    </source>
</evidence>
<gene>
    <name evidence="6" type="primary">cfa2</name>
    <name evidence="6" type="ordered locus">PHZ_c3180</name>
</gene>
<keyword evidence="2" id="KW-0489">Methyltransferase</keyword>
<evidence type="ECO:0000256" key="1">
    <source>
        <dbReference type="ARBA" id="ARBA00010815"/>
    </source>
</evidence>
<dbReference type="PANTHER" id="PTHR43667">
    <property type="entry name" value="CYCLOPROPANE-FATTY-ACYL-PHOSPHOLIPID SYNTHASE"/>
    <property type="match status" value="1"/>
</dbReference>
<dbReference type="OrthoDB" id="9782855at2"/>
<sequence length="405" mass="45501">MSLQSFLRNTVREGDLTLELPGGHVLKLGDGSGPPLKARITSAAWAARIAAKPGLGVGEAYVDGGLVLEQGDIADFIDLIGANAKFKKRKKRGPLARWWRDRRREANHRRAARRNVAHHYDLSNELYRRFLDEDMQYSCAYFARPDMTLEEAQLAKKRHIAAKLALQPGQTVLDIGCGWGGMALTLAEETGVEVDGITLSTEQLALAQQRAEAKGLSGRARFSLTDYRDVPGPYDRIVSVGMFEHVGRPNYQAYFDGVARLLKDDGVALIHSIGRPEGPNVTNAWVAKYIFPGGYIPALSEVLPAIERAGLYVTDIEILRLHYAETLKNWRERFADRREEIAGMMDERFCRMWEFYLGISEMAFRHRGHFVFQVQLAKRIDALPVTRDYMGEAERALTSPARRVA</sequence>
<dbReference type="KEGG" id="pzu:PHZ_c3180"/>
<dbReference type="CDD" id="cd02440">
    <property type="entry name" value="AdoMet_MTases"/>
    <property type="match status" value="1"/>
</dbReference>
<keyword evidence="5" id="KW-0443">Lipid metabolism</keyword>
<evidence type="ECO:0000313" key="7">
    <source>
        <dbReference type="Proteomes" id="UP000001868"/>
    </source>
</evidence>
<dbReference type="GO" id="GO:0008610">
    <property type="term" value="P:lipid biosynthetic process"/>
    <property type="evidence" value="ECO:0007669"/>
    <property type="project" value="InterPro"/>
</dbReference>
<keyword evidence="3" id="KW-0808">Transferase</keyword>
<evidence type="ECO:0000256" key="5">
    <source>
        <dbReference type="ARBA" id="ARBA00023098"/>
    </source>
</evidence>
<dbReference type="PIRSF" id="PIRSF003085">
    <property type="entry name" value="CMAS"/>
    <property type="match status" value="1"/>
</dbReference>
<dbReference type="PANTHER" id="PTHR43667:SF1">
    <property type="entry name" value="CYCLOPROPANE-FATTY-ACYL-PHOSPHOLIPID SYNTHASE"/>
    <property type="match status" value="1"/>
</dbReference>
<organism evidence="6 7">
    <name type="scientific">Phenylobacterium zucineum (strain HLK1)</name>
    <dbReference type="NCBI Taxonomy" id="450851"/>
    <lineage>
        <taxon>Bacteria</taxon>
        <taxon>Pseudomonadati</taxon>
        <taxon>Pseudomonadota</taxon>
        <taxon>Alphaproteobacteria</taxon>
        <taxon>Caulobacterales</taxon>
        <taxon>Caulobacteraceae</taxon>
        <taxon>Phenylobacterium</taxon>
    </lineage>
</organism>
<dbReference type="InterPro" id="IPR029063">
    <property type="entry name" value="SAM-dependent_MTases_sf"/>
</dbReference>
<dbReference type="SUPFAM" id="SSF53335">
    <property type="entry name" value="S-adenosyl-L-methionine-dependent methyltransferases"/>
    <property type="match status" value="1"/>
</dbReference>
<keyword evidence="4" id="KW-0949">S-adenosyl-L-methionine</keyword>
<evidence type="ECO:0000256" key="3">
    <source>
        <dbReference type="ARBA" id="ARBA00022679"/>
    </source>
</evidence>
<dbReference type="RefSeq" id="WP_012523727.1">
    <property type="nucleotide sequence ID" value="NC_011144.1"/>
</dbReference>
<dbReference type="Gene3D" id="3.40.50.150">
    <property type="entry name" value="Vaccinia Virus protein VP39"/>
    <property type="match status" value="1"/>
</dbReference>
<proteinExistence type="inferred from homology"/>
<dbReference type="AlphaFoldDB" id="B4RAJ1"/>
<name>B4RAJ1_PHEZH</name>
<evidence type="ECO:0000313" key="6">
    <source>
        <dbReference type="EMBL" id="ACG79589.1"/>
    </source>
</evidence>
<dbReference type="InterPro" id="IPR050723">
    <property type="entry name" value="CFA/CMAS"/>
</dbReference>
<dbReference type="HOGENOM" id="CLU_026434_6_1_5"/>
<dbReference type="GO" id="GO:0008168">
    <property type="term" value="F:methyltransferase activity"/>
    <property type="evidence" value="ECO:0007669"/>
    <property type="project" value="UniProtKB-KW"/>
</dbReference>
<protein>
    <submittedName>
        <fullName evidence="6">Cyclopropane-fatty-acyl-phospholipid synthase</fullName>
    </submittedName>
</protein>
<comment type="similarity">
    <text evidence="1">Belongs to the CFA/CMAS family.</text>
</comment>
<evidence type="ECO:0000256" key="2">
    <source>
        <dbReference type="ARBA" id="ARBA00022603"/>
    </source>
</evidence>
<dbReference type="STRING" id="450851.PHZ_c3180"/>
<dbReference type="GO" id="GO:0032259">
    <property type="term" value="P:methylation"/>
    <property type="evidence" value="ECO:0007669"/>
    <property type="project" value="UniProtKB-KW"/>
</dbReference>
<dbReference type="eggNOG" id="COG2230">
    <property type="taxonomic scope" value="Bacteria"/>
</dbReference>
<reference evidence="6 7" key="1">
    <citation type="journal article" date="2008" name="BMC Genomics">
        <title>Complete genome of Phenylobacterium zucineum - a novel facultative intracellular bacterium isolated from human erythroleukemia cell line K562.</title>
        <authorList>
            <person name="Luo Y."/>
            <person name="Xu X."/>
            <person name="Ding Z."/>
            <person name="Liu Z."/>
            <person name="Zhang B."/>
            <person name="Yan Z."/>
            <person name="Sun J."/>
            <person name="Hu S."/>
            <person name="Hu X."/>
        </authorList>
    </citation>
    <scope>NUCLEOTIDE SEQUENCE [LARGE SCALE GENOMIC DNA]</scope>
    <source>
        <strain evidence="6 7">HLK1</strain>
    </source>
</reference>
<dbReference type="EMBL" id="CP000747">
    <property type="protein sequence ID" value="ACG79589.1"/>
    <property type="molecule type" value="Genomic_DNA"/>
</dbReference>
<dbReference type="Proteomes" id="UP000001868">
    <property type="component" value="Chromosome"/>
</dbReference>